<feature type="region of interest" description="Disordered" evidence="1">
    <location>
        <begin position="292"/>
        <end position="355"/>
    </location>
</feature>
<feature type="compositionally biased region" description="Low complexity" evidence="1">
    <location>
        <begin position="302"/>
        <end position="311"/>
    </location>
</feature>
<sequence length="355" mass="38191">MARPAADQQPRKVPVPGVPGALPRLRAVPGGEKSSCRPTFQVPAALIKVSRATSSSTYADQKSDKLQFKHARHGCHGTCCNPIQLEPGIQQINEKKRGPGRSNIPKKIVPPQLVERASSCTHARHPLLDPPGCHAPLLGWLVQDERASSSSGQEQESVVYLSVSDRFVRQSINQSTSDSLCVLLFFSDSDNSWSGVLRIWCIGQCPPPPMHGRGHGTWGSMGVPLWRWCVQASLGHAGSTDPTKFCSGSDRPSSMVVPPGWCFVPWPPSYRQLPHSGMLPCIARYLFSPVSSRPHPPPPPQAHQSSRPSHSINARALCSLAQPSSTNLAGPAGPAHPPTTPTGKRPPSPPPIRSS</sequence>
<evidence type="ECO:0000313" key="3">
    <source>
        <dbReference type="Proteomes" id="UP000717696"/>
    </source>
</evidence>
<organism evidence="2 3">
    <name type="scientific">Dactylonectria estremocensis</name>
    <dbReference type="NCBI Taxonomy" id="1079267"/>
    <lineage>
        <taxon>Eukaryota</taxon>
        <taxon>Fungi</taxon>
        <taxon>Dikarya</taxon>
        <taxon>Ascomycota</taxon>
        <taxon>Pezizomycotina</taxon>
        <taxon>Sordariomycetes</taxon>
        <taxon>Hypocreomycetidae</taxon>
        <taxon>Hypocreales</taxon>
        <taxon>Nectriaceae</taxon>
        <taxon>Dactylonectria</taxon>
    </lineage>
</organism>
<dbReference type="EMBL" id="JAGMUU010000004">
    <property type="protein sequence ID" value="KAH7155109.1"/>
    <property type="molecule type" value="Genomic_DNA"/>
</dbReference>
<reference evidence="2" key="1">
    <citation type="journal article" date="2021" name="Nat. Commun.">
        <title>Genetic determinants of endophytism in the Arabidopsis root mycobiome.</title>
        <authorList>
            <person name="Mesny F."/>
            <person name="Miyauchi S."/>
            <person name="Thiergart T."/>
            <person name="Pickel B."/>
            <person name="Atanasova L."/>
            <person name="Karlsson M."/>
            <person name="Huettel B."/>
            <person name="Barry K.W."/>
            <person name="Haridas S."/>
            <person name="Chen C."/>
            <person name="Bauer D."/>
            <person name="Andreopoulos W."/>
            <person name="Pangilinan J."/>
            <person name="LaButti K."/>
            <person name="Riley R."/>
            <person name="Lipzen A."/>
            <person name="Clum A."/>
            <person name="Drula E."/>
            <person name="Henrissat B."/>
            <person name="Kohler A."/>
            <person name="Grigoriev I.V."/>
            <person name="Martin F.M."/>
            <person name="Hacquard S."/>
        </authorList>
    </citation>
    <scope>NUCLEOTIDE SEQUENCE</scope>
    <source>
        <strain evidence="2">MPI-CAGE-AT-0021</strain>
    </source>
</reference>
<proteinExistence type="predicted"/>
<accession>A0A9P9F6P3</accession>
<evidence type="ECO:0000313" key="2">
    <source>
        <dbReference type="EMBL" id="KAH7155109.1"/>
    </source>
</evidence>
<feature type="compositionally biased region" description="Pro residues" evidence="1">
    <location>
        <begin position="334"/>
        <end position="355"/>
    </location>
</feature>
<dbReference type="Proteomes" id="UP000717696">
    <property type="component" value="Unassembled WGS sequence"/>
</dbReference>
<keyword evidence="3" id="KW-1185">Reference proteome</keyword>
<comment type="caution">
    <text evidence="2">The sequence shown here is derived from an EMBL/GenBank/DDBJ whole genome shotgun (WGS) entry which is preliminary data.</text>
</comment>
<dbReference type="AlphaFoldDB" id="A0A9P9F6P3"/>
<gene>
    <name evidence="2" type="ORF">B0J13DRAFT_217657</name>
</gene>
<evidence type="ECO:0000256" key="1">
    <source>
        <dbReference type="SAM" id="MobiDB-lite"/>
    </source>
</evidence>
<feature type="region of interest" description="Disordered" evidence="1">
    <location>
        <begin position="1"/>
        <end position="22"/>
    </location>
</feature>
<name>A0A9P9F6P3_9HYPO</name>
<protein>
    <submittedName>
        <fullName evidence="2">Uncharacterized protein</fullName>
    </submittedName>
</protein>